<evidence type="ECO:0000256" key="1">
    <source>
        <dbReference type="ARBA" id="ARBA00010415"/>
    </source>
</evidence>
<dbReference type="AlphaFoldDB" id="A0A1I8BF59"/>
<feature type="domain" description="DFDF" evidence="4">
    <location>
        <begin position="162"/>
        <end position="198"/>
    </location>
</feature>
<dbReference type="InterPro" id="IPR019050">
    <property type="entry name" value="FDF_dom"/>
</dbReference>
<accession>A0A1I8BF59</accession>
<dbReference type="GO" id="GO:0003729">
    <property type="term" value="F:mRNA binding"/>
    <property type="evidence" value="ECO:0007669"/>
    <property type="project" value="TreeGrafter"/>
</dbReference>
<dbReference type="PANTHER" id="PTHR13586">
    <property type="entry name" value="SCD6 PROTEIN-RELATED"/>
    <property type="match status" value="1"/>
</dbReference>
<dbReference type="InterPro" id="IPR025609">
    <property type="entry name" value="Lsm14-like_N"/>
</dbReference>
<feature type="domain" description="FFD box profile" evidence="5">
    <location>
        <begin position="232"/>
        <end position="248"/>
    </location>
</feature>
<evidence type="ECO:0000259" key="5">
    <source>
        <dbReference type="PROSITE" id="PS51513"/>
    </source>
</evidence>
<proteinExistence type="inferred from homology"/>
<dbReference type="PROSITE" id="PS51513">
    <property type="entry name" value="FFD"/>
    <property type="match status" value="1"/>
</dbReference>
<evidence type="ECO:0000259" key="4">
    <source>
        <dbReference type="PROSITE" id="PS51512"/>
    </source>
</evidence>
<dbReference type="InterPro" id="IPR010920">
    <property type="entry name" value="LSM_dom_sf"/>
</dbReference>
<feature type="short sequence motif" description="FFD box" evidence="2">
    <location>
        <begin position="232"/>
        <end position="248"/>
    </location>
</feature>
<evidence type="ECO:0000256" key="2">
    <source>
        <dbReference type="PROSITE-ProRule" id="PRU00846"/>
    </source>
</evidence>
<reference evidence="7" key="1">
    <citation type="submission" date="2016-11" db="UniProtKB">
        <authorList>
            <consortium name="WormBaseParasite"/>
        </authorList>
    </citation>
    <scope>IDENTIFICATION</scope>
</reference>
<dbReference type="Pfam" id="PF09532">
    <property type="entry name" value="FDF"/>
    <property type="match status" value="1"/>
</dbReference>
<dbReference type="WBParaSite" id="MhA1_Contig2140.frz3.gene3">
    <property type="protein sequence ID" value="MhA1_Contig2140.frz3.gene3"/>
    <property type="gene ID" value="MhA1_Contig2140.frz3.gene3"/>
</dbReference>
<dbReference type="Proteomes" id="UP000095281">
    <property type="component" value="Unplaced"/>
</dbReference>
<feature type="compositionally biased region" description="Basic and acidic residues" evidence="3">
    <location>
        <begin position="198"/>
        <end position="208"/>
    </location>
</feature>
<feature type="region of interest" description="Disordered" evidence="3">
    <location>
        <begin position="185"/>
        <end position="222"/>
    </location>
</feature>
<dbReference type="Pfam" id="PF12701">
    <property type="entry name" value="LSM14"/>
    <property type="match status" value="1"/>
</dbReference>
<dbReference type="PANTHER" id="PTHR13586:SF0">
    <property type="entry name" value="TRAILER HITCH, ISOFORM H"/>
    <property type="match status" value="1"/>
</dbReference>
<comment type="similarity">
    <text evidence="1">Belongs to the LSM14 family.</text>
</comment>
<evidence type="ECO:0000256" key="3">
    <source>
        <dbReference type="SAM" id="MobiDB-lite"/>
    </source>
</evidence>
<name>A0A1I8BF59_MELHA</name>
<dbReference type="SMART" id="SM01199">
    <property type="entry name" value="FDF"/>
    <property type="match status" value="1"/>
</dbReference>
<dbReference type="InterPro" id="IPR025761">
    <property type="entry name" value="FFD_box"/>
</dbReference>
<dbReference type="CDD" id="cd01736">
    <property type="entry name" value="LSm14_N"/>
    <property type="match status" value="1"/>
</dbReference>
<keyword evidence="6" id="KW-1185">Reference proteome</keyword>
<dbReference type="GO" id="GO:0033962">
    <property type="term" value="P:P-body assembly"/>
    <property type="evidence" value="ECO:0007669"/>
    <property type="project" value="TreeGrafter"/>
</dbReference>
<sequence>MSSTNFSRQRMGPPPPYIGSKISLISKLDIRYEGTLHNVDPLESTISLKNVYSYGTEDRLTPVFVPKRNELYHYIVFKASDIKDLIVCEQPNALSMHGNISAGLPYDPAIVSISMNPPPEPKMPAKLNMMGPPRKPVLLFIILENYRFPNFQPQQRGKQQVNNSNALEVFDKDYDFEKANEQFREDLKGGEGVNLEQSEEKKETADKDDGCEDGGKSVSSPLAITANDNYSEFYNKQNSFFDNISCDALEKEAGKNVRPDWKRERQTNQETFGYSAVRSFFFQRRGVRRQYGGQRSFGGRPFSGGGHSFGNQMNLFV</sequence>
<dbReference type="InterPro" id="IPR025762">
    <property type="entry name" value="DFDF"/>
</dbReference>
<dbReference type="SMART" id="SM01271">
    <property type="entry name" value="LSM14"/>
    <property type="match status" value="1"/>
</dbReference>
<dbReference type="SUPFAM" id="SSF50182">
    <property type="entry name" value="Sm-like ribonucleoproteins"/>
    <property type="match status" value="1"/>
</dbReference>
<dbReference type="OMA" id="PPKEEIY"/>
<evidence type="ECO:0000313" key="7">
    <source>
        <dbReference type="WBParaSite" id="MhA1_Contig2140.frz3.gene3"/>
    </source>
</evidence>
<evidence type="ECO:0000313" key="6">
    <source>
        <dbReference type="Proteomes" id="UP000095281"/>
    </source>
</evidence>
<dbReference type="GO" id="GO:0034063">
    <property type="term" value="P:stress granule assembly"/>
    <property type="evidence" value="ECO:0007669"/>
    <property type="project" value="TreeGrafter"/>
</dbReference>
<dbReference type="PROSITE" id="PS51512">
    <property type="entry name" value="DFDF"/>
    <property type="match status" value="1"/>
</dbReference>
<dbReference type="GO" id="GO:0000932">
    <property type="term" value="C:P-body"/>
    <property type="evidence" value="ECO:0007669"/>
    <property type="project" value="TreeGrafter"/>
</dbReference>
<protein>
    <submittedName>
        <fullName evidence="7">LSM14 domain-containing protein</fullName>
    </submittedName>
</protein>
<dbReference type="Gene3D" id="2.30.30.100">
    <property type="match status" value="1"/>
</dbReference>
<organism evidence="6 7">
    <name type="scientific">Meloidogyne hapla</name>
    <name type="common">Root-knot nematode worm</name>
    <dbReference type="NCBI Taxonomy" id="6305"/>
    <lineage>
        <taxon>Eukaryota</taxon>
        <taxon>Metazoa</taxon>
        <taxon>Ecdysozoa</taxon>
        <taxon>Nematoda</taxon>
        <taxon>Chromadorea</taxon>
        <taxon>Rhabditida</taxon>
        <taxon>Tylenchina</taxon>
        <taxon>Tylenchomorpha</taxon>
        <taxon>Tylenchoidea</taxon>
        <taxon>Meloidogynidae</taxon>
        <taxon>Meloidogyninae</taxon>
        <taxon>Meloidogyne</taxon>
    </lineage>
</organism>